<feature type="compositionally biased region" description="Basic residues" evidence="1">
    <location>
        <begin position="78"/>
        <end position="88"/>
    </location>
</feature>
<comment type="caution">
    <text evidence="2">The sequence shown here is derived from an EMBL/GenBank/DDBJ whole genome shotgun (WGS) entry which is preliminary data.</text>
</comment>
<feature type="region of interest" description="Disordered" evidence="1">
    <location>
        <begin position="50"/>
        <end position="119"/>
    </location>
</feature>
<accession>A0A918LWZ7</accession>
<gene>
    <name evidence="2" type="ORF">GCM10014713_67160</name>
</gene>
<keyword evidence="3" id="KW-1185">Reference proteome</keyword>
<feature type="region of interest" description="Disordered" evidence="1">
    <location>
        <begin position="1"/>
        <end position="25"/>
    </location>
</feature>
<sequence length="119" mass="12410">MYDGSTGKQYTPRAPPCPQPAARIPERRMRGAFAADVRCTNIAMAGMLGDRPLTGPDGTDPQTAAPGLRPAPCAGGGRTHRPHPKKRPCVFATQGHRTVTAQENSSASSSGPTAMGEGR</sequence>
<evidence type="ECO:0000313" key="2">
    <source>
        <dbReference type="EMBL" id="GGT64621.1"/>
    </source>
</evidence>
<protein>
    <submittedName>
        <fullName evidence="2">Uncharacterized protein</fullName>
    </submittedName>
</protein>
<name>A0A918LWZ7_9ACTN</name>
<dbReference type="AlphaFoldDB" id="A0A918LWZ7"/>
<organism evidence="2 3">
    <name type="scientific">Streptomyces purpureus</name>
    <dbReference type="NCBI Taxonomy" id="1951"/>
    <lineage>
        <taxon>Bacteria</taxon>
        <taxon>Bacillati</taxon>
        <taxon>Actinomycetota</taxon>
        <taxon>Actinomycetes</taxon>
        <taxon>Kitasatosporales</taxon>
        <taxon>Streptomycetaceae</taxon>
        <taxon>Streptomyces</taxon>
    </lineage>
</organism>
<dbReference type="Proteomes" id="UP000619486">
    <property type="component" value="Unassembled WGS sequence"/>
</dbReference>
<evidence type="ECO:0000256" key="1">
    <source>
        <dbReference type="SAM" id="MobiDB-lite"/>
    </source>
</evidence>
<proteinExistence type="predicted"/>
<evidence type="ECO:0000313" key="3">
    <source>
        <dbReference type="Proteomes" id="UP000619486"/>
    </source>
</evidence>
<reference evidence="2" key="2">
    <citation type="submission" date="2020-09" db="EMBL/GenBank/DDBJ databases">
        <authorList>
            <person name="Sun Q."/>
            <person name="Ohkuma M."/>
        </authorList>
    </citation>
    <scope>NUCLEOTIDE SEQUENCE</scope>
    <source>
        <strain evidence="2">JCM 3172</strain>
    </source>
</reference>
<dbReference type="EMBL" id="BMQQ01000048">
    <property type="protein sequence ID" value="GGT64621.1"/>
    <property type="molecule type" value="Genomic_DNA"/>
</dbReference>
<feature type="compositionally biased region" description="Polar residues" evidence="1">
    <location>
        <begin position="95"/>
        <end position="112"/>
    </location>
</feature>
<reference evidence="2" key="1">
    <citation type="journal article" date="2014" name="Int. J. Syst. Evol. Microbiol.">
        <title>Complete genome sequence of Corynebacterium casei LMG S-19264T (=DSM 44701T), isolated from a smear-ripened cheese.</title>
        <authorList>
            <consortium name="US DOE Joint Genome Institute (JGI-PGF)"/>
            <person name="Walter F."/>
            <person name="Albersmeier A."/>
            <person name="Kalinowski J."/>
            <person name="Ruckert C."/>
        </authorList>
    </citation>
    <scope>NUCLEOTIDE SEQUENCE</scope>
    <source>
        <strain evidence="2">JCM 3172</strain>
    </source>
</reference>